<dbReference type="EMBL" id="SGWY01000001">
    <property type="protein sequence ID" value="RZS68507.1"/>
    <property type="molecule type" value="Genomic_DNA"/>
</dbReference>
<sequence>MDAAAEFSTRLDRHLSRVAARRGSLGAPQVAVSAPALGIDHRFGERAGRFHVASIGKHFTATLLMQAVEAGAFAPDTPVSALLPRDELEGLFETQAATDVAAGATLHDLLTHTAGVADYFEGPVASGRPMQELVLAEPDRFWSPADLLDFSRRHQRPVGRPGRRFAYSDTGYVLLGRVLEQATGRAFHELLHERILTPLGMRDSALLFHSIPANDLASAVASAAASAPAASAPAAADTSASTAAAPRIAPFRLGRHEVSTFRSVSCDWAGGGIVSTPDDLVTFSAALHRGDLISPASLAYLAEPRNRFRSGIRYGAGTMEVRFEGFMPLLRGLPHPVGHIGILATHLFHDPVHDAHIVLNFASTREMVRSFRTLITIEQELQRASRASR</sequence>
<keyword evidence="2" id="KW-0645">Protease</keyword>
<dbReference type="Gene3D" id="3.40.710.10">
    <property type="entry name" value="DD-peptidase/beta-lactamase superfamily"/>
    <property type="match status" value="1"/>
</dbReference>
<gene>
    <name evidence="2" type="ORF">EV187_0937</name>
</gene>
<evidence type="ECO:0000313" key="2">
    <source>
        <dbReference type="EMBL" id="RZS68507.1"/>
    </source>
</evidence>
<dbReference type="Pfam" id="PF00144">
    <property type="entry name" value="Beta-lactamase"/>
    <property type="match status" value="1"/>
</dbReference>
<name>A0A4Q7MKS2_9MICO</name>
<dbReference type="InterPro" id="IPR050491">
    <property type="entry name" value="AmpC-like"/>
</dbReference>
<accession>A0A4Q7MKS2</accession>
<keyword evidence="2" id="KW-0121">Carboxypeptidase</keyword>
<dbReference type="SUPFAM" id="SSF56601">
    <property type="entry name" value="beta-lactamase/transpeptidase-like"/>
    <property type="match status" value="1"/>
</dbReference>
<dbReference type="InterPro" id="IPR012338">
    <property type="entry name" value="Beta-lactam/transpept-like"/>
</dbReference>
<dbReference type="InterPro" id="IPR001466">
    <property type="entry name" value="Beta-lactam-related"/>
</dbReference>
<comment type="caution">
    <text evidence="2">The sequence shown here is derived from an EMBL/GenBank/DDBJ whole genome shotgun (WGS) entry which is preliminary data.</text>
</comment>
<keyword evidence="3" id="KW-1185">Reference proteome</keyword>
<dbReference type="OrthoDB" id="4281716at2"/>
<dbReference type="PANTHER" id="PTHR46825:SF7">
    <property type="entry name" value="D-ALANYL-D-ALANINE CARBOXYPEPTIDASE"/>
    <property type="match status" value="1"/>
</dbReference>
<proteinExistence type="predicted"/>
<dbReference type="GO" id="GO:0004180">
    <property type="term" value="F:carboxypeptidase activity"/>
    <property type="evidence" value="ECO:0007669"/>
    <property type="project" value="UniProtKB-KW"/>
</dbReference>
<dbReference type="RefSeq" id="WP_130351809.1">
    <property type="nucleotide sequence ID" value="NZ_SGWY01000001.1"/>
</dbReference>
<reference evidence="2 3" key="1">
    <citation type="submission" date="2019-02" db="EMBL/GenBank/DDBJ databases">
        <title>Genomic Encyclopedia of Type Strains, Phase IV (KMG-IV): sequencing the most valuable type-strain genomes for metagenomic binning, comparative biology and taxonomic classification.</title>
        <authorList>
            <person name="Goeker M."/>
        </authorList>
    </citation>
    <scope>NUCLEOTIDE SEQUENCE [LARGE SCALE GENOMIC DNA]</scope>
    <source>
        <strain evidence="2 3">DSM 43045</strain>
    </source>
</reference>
<protein>
    <submittedName>
        <fullName evidence="2">D-alanyl-D-alanine carboxypeptidase</fullName>
    </submittedName>
</protein>
<dbReference type="AlphaFoldDB" id="A0A4Q7MKS2"/>
<keyword evidence="2" id="KW-0378">Hydrolase</keyword>
<dbReference type="Proteomes" id="UP000293289">
    <property type="component" value="Unassembled WGS sequence"/>
</dbReference>
<dbReference type="PANTHER" id="PTHR46825">
    <property type="entry name" value="D-ALANYL-D-ALANINE-CARBOXYPEPTIDASE/ENDOPEPTIDASE AMPH"/>
    <property type="match status" value="1"/>
</dbReference>
<feature type="domain" description="Beta-lactamase-related" evidence="1">
    <location>
        <begin position="49"/>
        <end position="363"/>
    </location>
</feature>
<organism evidence="2 3">
    <name type="scientific">Agromyces ramosus</name>
    <dbReference type="NCBI Taxonomy" id="33879"/>
    <lineage>
        <taxon>Bacteria</taxon>
        <taxon>Bacillati</taxon>
        <taxon>Actinomycetota</taxon>
        <taxon>Actinomycetes</taxon>
        <taxon>Micrococcales</taxon>
        <taxon>Microbacteriaceae</taxon>
        <taxon>Agromyces</taxon>
    </lineage>
</organism>
<evidence type="ECO:0000259" key="1">
    <source>
        <dbReference type="Pfam" id="PF00144"/>
    </source>
</evidence>
<evidence type="ECO:0000313" key="3">
    <source>
        <dbReference type="Proteomes" id="UP000293289"/>
    </source>
</evidence>